<accession>A0A4C1W050</accession>
<evidence type="ECO:0000313" key="1">
    <source>
        <dbReference type="EMBL" id="GBP43445.1"/>
    </source>
</evidence>
<dbReference type="AlphaFoldDB" id="A0A4C1W050"/>
<dbReference type="EMBL" id="BGZK01000436">
    <property type="protein sequence ID" value="GBP43445.1"/>
    <property type="molecule type" value="Genomic_DNA"/>
</dbReference>
<name>A0A4C1W050_EUMVA</name>
<protein>
    <submittedName>
        <fullName evidence="1">Uncharacterized protein</fullName>
    </submittedName>
</protein>
<proteinExistence type="predicted"/>
<evidence type="ECO:0000313" key="2">
    <source>
        <dbReference type="Proteomes" id="UP000299102"/>
    </source>
</evidence>
<sequence>MLFIQRVKTSSSKSSKTQLINAVFPTGLNANNSYEFYKQSDNEALKALPQFVLPFAHLPLELLATSTPPIFCPLHHRRTLSVRINGRVGSSG</sequence>
<comment type="caution">
    <text evidence="1">The sequence shown here is derived from an EMBL/GenBank/DDBJ whole genome shotgun (WGS) entry which is preliminary data.</text>
</comment>
<gene>
    <name evidence="1" type="ORF">EVAR_16019_1</name>
</gene>
<organism evidence="1 2">
    <name type="scientific">Eumeta variegata</name>
    <name type="common">Bagworm moth</name>
    <name type="synonym">Eumeta japonica</name>
    <dbReference type="NCBI Taxonomy" id="151549"/>
    <lineage>
        <taxon>Eukaryota</taxon>
        <taxon>Metazoa</taxon>
        <taxon>Ecdysozoa</taxon>
        <taxon>Arthropoda</taxon>
        <taxon>Hexapoda</taxon>
        <taxon>Insecta</taxon>
        <taxon>Pterygota</taxon>
        <taxon>Neoptera</taxon>
        <taxon>Endopterygota</taxon>
        <taxon>Lepidoptera</taxon>
        <taxon>Glossata</taxon>
        <taxon>Ditrysia</taxon>
        <taxon>Tineoidea</taxon>
        <taxon>Psychidae</taxon>
        <taxon>Oiketicinae</taxon>
        <taxon>Eumeta</taxon>
    </lineage>
</organism>
<reference evidence="1 2" key="1">
    <citation type="journal article" date="2019" name="Commun. Biol.">
        <title>The bagworm genome reveals a unique fibroin gene that provides high tensile strength.</title>
        <authorList>
            <person name="Kono N."/>
            <person name="Nakamura H."/>
            <person name="Ohtoshi R."/>
            <person name="Tomita M."/>
            <person name="Numata K."/>
            <person name="Arakawa K."/>
        </authorList>
    </citation>
    <scope>NUCLEOTIDE SEQUENCE [LARGE SCALE GENOMIC DNA]</scope>
</reference>
<keyword evidence="2" id="KW-1185">Reference proteome</keyword>
<dbReference type="Proteomes" id="UP000299102">
    <property type="component" value="Unassembled WGS sequence"/>
</dbReference>